<dbReference type="AlphaFoldDB" id="A0ABD0NXN2"/>
<dbReference type="Proteomes" id="UP001529510">
    <property type="component" value="Unassembled WGS sequence"/>
</dbReference>
<gene>
    <name evidence="2" type="ORF">M9458_038119</name>
</gene>
<evidence type="ECO:0000259" key="1">
    <source>
        <dbReference type="PROSITE" id="PS50853"/>
    </source>
</evidence>
<organism evidence="2 3">
    <name type="scientific">Cirrhinus mrigala</name>
    <name type="common">Mrigala</name>
    <dbReference type="NCBI Taxonomy" id="683832"/>
    <lineage>
        <taxon>Eukaryota</taxon>
        <taxon>Metazoa</taxon>
        <taxon>Chordata</taxon>
        <taxon>Craniata</taxon>
        <taxon>Vertebrata</taxon>
        <taxon>Euteleostomi</taxon>
        <taxon>Actinopterygii</taxon>
        <taxon>Neopterygii</taxon>
        <taxon>Teleostei</taxon>
        <taxon>Ostariophysi</taxon>
        <taxon>Cypriniformes</taxon>
        <taxon>Cyprinidae</taxon>
        <taxon>Labeoninae</taxon>
        <taxon>Labeonini</taxon>
        <taxon>Cirrhinus</taxon>
    </lineage>
</organism>
<comment type="caution">
    <text evidence="2">The sequence shown here is derived from an EMBL/GenBank/DDBJ whole genome shotgun (WGS) entry which is preliminary data.</text>
</comment>
<keyword evidence="3" id="KW-1185">Reference proteome</keyword>
<name>A0ABD0NXN2_CIRMR</name>
<evidence type="ECO:0000313" key="2">
    <source>
        <dbReference type="EMBL" id="KAL0166275.1"/>
    </source>
</evidence>
<reference evidence="2 3" key="1">
    <citation type="submission" date="2024-05" db="EMBL/GenBank/DDBJ databases">
        <title>Genome sequencing and assembly of Indian major carp, Cirrhinus mrigala (Hamilton, 1822).</title>
        <authorList>
            <person name="Mohindra V."/>
            <person name="Chowdhury L.M."/>
            <person name="Lal K."/>
            <person name="Jena J.K."/>
        </authorList>
    </citation>
    <scope>NUCLEOTIDE SEQUENCE [LARGE SCALE GENOMIC DNA]</scope>
    <source>
        <strain evidence="2">CM1030</strain>
        <tissue evidence="2">Blood</tissue>
    </source>
</reference>
<protein>
    <recommendedName>
        <fullName evidence="1">Fibronectin type-III domain-containing protein</fullName>
    </recommendedName>
</protein>
<dbReference type="PROSITE" id="PS50853">
    <property type="entry name" value="FN3"/>
    <property type="match status" value="1"/>
</dbReference>
<dbReference type="InterPro" id="IPR003961">
    <property type="entry name" value="FN3_dom"/>
</dbReference>
<evidence type="ECO:0000313" key="3">
    <source>
        <dbReference type="Proteomes" id="UP001529510"/>
    </source>
</evidence>
<dbReference type="InterPro" id="IPR036116">
    <property type="entry name" value="FN3_sf"/>
</dbReference>
<feature type="non-terminal residue" evidence="2">
    <location>
        <position position="74"/>
    </location>
</feature>
<feature type="domain" description="Fibronectin type-III" evidence="1">
    <location>
        <begin position="33"/>
        <end position="74"/>
    </location>
</feature>
<dbReference type="InterPro" id="IPR013783">
    <property type="entry name" value="Ig-like_fold"/>
</dbReference>
<dbReference type="EMBL" id="JAMKFB020000019">
    <property type="protein sequence ID" value="KAL0166275.1"/>
    <property type="molecule type" value="Genomic_DNA"/>
</dbReference>
<accession>A0ABD0NXN2</accession>
<sequence length="74" mass="7843">DEAIYQCIAENSAGTNQASARLAVSLAKELPDSPQGLKATALSKTTLQLSWTQPPAEITDGIIGYVLHIRKYGG</sequence>
<dbReference type="SUPFAM" id="SSF49265">
    <property type="entry name" value="Fibronectin type III"/>
    <property type="match status" value="1"/>
</dbReference>
<feature type="non-terminal residue" evidence="2">
    <location>
        <position position="1"/>
    </location>
</feature>
<proteinExistence type="predicted"/>
<dbReference type="CDD" id="cd00063">
    <property type="entry name" value="FN3"/>
    <property type="match status" value="1"/>
</dbReference>
<dbReference type="Gene3D" id="2.60.40.10">
    <property type="entry name" value="Immunoglobulins"/>
    <property type="match status" value="1"/>
</dbReference>